<dbReference type="AlphaFoldDB" id="T0C115"/>
<reference evidence="2" key="1">
    <citation type="journal article" date="2022" name="G3 (Bethesda)">
        <title>Unveiling the complete genome sequence of Alicyclobacillus acidoterrestris DSM 3922T, a taint-producing strain.</title>
        <authorList>
            <person name="Leonardo I.C."/>
            <person name="Barreto Crespo M.T."/>
            <person name="Gaspar F.B."/>
        </authorList>
    </citation>
    <scope>NUCLEOTIDE SEQUENCE [LARGE SCALE GENOMIC DNA]</scope>
    <source>
        <strain evidence="2">DSM 3922</strain>
    </source>
</reference>
<dbReference type="STRING" id="1356854.N007_07380"/>
<keyword evidence="2" id="KW-1185">Reference proteome</keyword>
<dbReference type="RefSeq" id="WP_021296513.1">
    <property type="nucleotide sequence ID" value="NZ_AURB01000129.1"/>
</dbReference>
<evidence type="ECO:0000313" key="2">
    <source>
        <dbReference type="Proteomes" id="UP000829401"/>
    </source>
</evidence>
<evidence type="ECO:0000313" key="1">
    <source>
        <dbReference type="EMBL" id="UNO50678.1"/>
    </source>
</evidence>
<dbReference type="KEGG" id="aaco:K1I37_09850"/>
<accession>A0A9E7CXB1</accession>
<dbReference type="OrthoDB" id="2373296at2"/>
<dbReference type="EMBL" id="CP080467">
    <property type="protein sequence ID" value="UNO50678.1"/>
    <property type="molecule type" value="Genomic_DNA"/>
</dbReference>
<sequence>MSRRVVGFGTMVVMLALAGLTGCTPAVQVPSSSTTSTAVTVTAKNVSWTPLTKAVSQSTSASMYKLESDVELKNGSMHTSYTVYGTVNLPDRASISVHENNFNVSFYQQGKVAYADETSSWTQTDPIQDLGSFNSYAQLVQTAAGKHLTLEKLNRTFVVDEYCDVYRFTMPNQSVQLPGFLQQVAGNNRSALGANEPIQYTFYVGQTTGFVREVQTDSINPVDQLGPVVTDTSTTFFDIDEPKVAAVKIPQTLVKQLEGSAQQ</sequence>
<dbReference type="PROSITE" id="PS51257">
    <property type="entry name" value="PROKAR_LIPOPROTEIN"/>
    <property type="match status" value="1"/>
</dbReference>
<protein>
    <submittedName>
        <fullName evidence="1">Uncharacterized protein</fullName>
    </submittedName>
</protein>
<gene>
    <name evidence="1" type="ORF">K1I37_09850</name>
</gene>
<name>T0C115_ALIAG</name>
<accession>T0C115</accession>
<organism evidence="1 2">
    <name type="scientific">Alicyclobacillus acidoterrestris (strain ATCC 49025 / DSM 3922 / CIP 106132 / NCIMB 13137 / GD3B)</name>
    <dbReference type="NCBI Taxonomy" id="1356854"/>
    <lineage>
        <taxon>Bacteria</taxon>
        <taxon>Bacillati</taxon>
        <taxon>Bacillota</taxon>
        <taxon>Bacilli</taxon>
        <taxon>Bacillales</taxon>
        <taxon>Alicyclobacillaceae</taxon>
        <taxon>Alicyclobacillus</taxon>
    </lineage>
</organism>
<proteinExistence type="predicted"/>
<dbReference type="Proteomes" id="UP000829401">
    <property type="component" value="Chromosome"/>
</dbReference>